<evidence type="ECO:0000313" key="1">
    <source>
        <dbReference type="EMBL" id="KAF2538606.1"/>
    </source>
</evidence>
<proteinExistence type="predicted"/>
<sequence length="66" mass="7043">MSGRKGGIRSTTRPSVFQSLGDDLNGSFPKLKCVIRLRIETSKASGKSLVRERAYGVDAVGSSASR</sequence>
<accession>A0A8S9G1V5</accession>
<comment type="caution">
    <text evidence="1">The sequence shown here is derived from an EMBL/GenBank/DDBJ whole genome shotgun (WGS) entry which is preliminary data.</text>
</comment>
<gene>
    <name evidence="1" type="ORF">F2Q68_00021145</name>
</gene>
<dbReference type="EMBL" id="QGKW02002228">
    <property type="protein sequence ID" value="KAF2538606.1"/>
    <property type="molecule type" value="Genomic_DNA"/>
</dbReference>
<dbReference type="AlphaFoldDB" id="A0A8S9G1V5"/>
<evidence type="ECO:0000313" key="2">
    <source>
        <dbReference type="Proteomes" id="UP000712281"/>
    </source>
</evidence>
<name>A0A8S9G1V5_BRACR</name>
<dbReference type="Proteomes" id="UP000712281">
    <property type="component" value="Unassembled WGS sequence"/>
</dbReference>
<organism evidence="1 2">
    <name type="scientific">Brassica cretica</name>
    <name type="common">Mustard</name>
    <dbReference type="NCBI Taxonomy" id="69181"/>
    <lineage>
        <taxon>Eukaryota</taxon>
        <taxon>Viridiplantae</taxon>
        <taxon>Streptophyta</taxon>
        <taxon>Embryophyta</taxon>
        <taxon>Tracheophyta</taxon>
        <taxon>Spermatophyta</taxon>
        <taxon>Magnoliopsida</taxon>
        <taxon>eudicotyledons</taxon>
        <taxon>Gunneridae</taxon>
        <taxon>Pentapetalae</taxon>
        <taxon>rosids</taxon>
        <taxon>malvids</taxon>
        <taxon>Brassicales</taxon>
        <taxon>Brassicaceae</taxon>
        <taxon>Brassiceae</taxon>
        <taxon>Brassica</taxon>
    </lineage>
</organism>
<protein>
    <submittedName>
        <fullName evidence="1">Uncharacterized protein</fullName>
    </submittedName>
</protein>
<reference evidence="1" key="1">
    <citation type="submission" date="2019-12" db="EMBL/GenBank/DDBJ databases">
        <title>Genome sequencing and annotation of Brassica cretica.</title>
        <authorList>
            <person name="Studholme D.J."/>
            <person name="Sarris P.F."/>
        </authorList>
    </citation>
    <scope>NUCLEOTIDE SEQUENCE</scope>
    <source>
        <strain evidence="1">PFS-001/15</strain>
        <tissue evidence="1">Leaf</tissue>
    </source>
</reference>